<dbReference type="AlphaFoldDB" id="A0A6J8DGL3"/>
<evidence type="ECO:0000259" key="3">
    <source>
        <dbReference type="PROSITE" id="PS50879"/>
    </source>
</evidence>
<evidence type="ECO:0000256" key="1">
    <source>
        <dbReference type="ARBA" id="ARBA00022614"/>
    </source>
</evidence>
<dbReference type="EMBL" id="CACVKT020007264">
    <property type="protein sequence ID" value="CAC5406741.1"/>
    <property type="molecule type" value="Genomic_DNA"/>
</dbReference>
<dbReference type="InterPro" id="IPR001611">
    <property type="entry name" value="Leu-rich_rpt"/>
</dbReference>
<organism evidence="4 5">
    <name type="scientific">Mytilus coruscus</name>
    <name type="common">Sea mussel</name>
    <dbReference type="NCBI Taxonomy" id="42192"/>
    <lineage>
        <taxon>Eukaryota</taxon>
        <taxon>Metazoa</taxon>
        <taxon>Spiralia</taxon>
        <taxon>Lophotrochozoa</taxon>
        <taxon>Mollusca</taxon>
        <taxon>Bivalvia</taxon>
        <taxon>Autobranchia</taxon>
        <taxon>Pteriomorphia</taxon>
        <taxon>Mytilida</taxon>
        <taxon>Mytiloidea</taxon>
        <taxon>Mytilidae</taxon>
        <taxon>Mytilinae</taxon>
        <taxon>Mytilus</taxon>
    </lineage>
</organism>
<keyword evidence="4" id="KW-0808">Transferase</keyword>
<dbReference type="Gene3D" id="3.80.10.10">
    <property type="entry name" value="Ribonuclease Inhibitor"/>
    <property type="match status" value="1"/>
</dbReference>
<name>A0A6J8DGL3_MYTCO</name>
<dbReference type="GO" id="GO:0061630">
    <property type="term" value="F:ubiquitin protein ligase activity"/>
    <property type="evidence" value="ECO:0007669"/>
    <property type="project" value="UniProtKB-EC"/>
</dbReference>
<dbReference type="SMART" id="SM00369">
    <property type="entry name" value="LRR_TYP"/>
    <property type="match status" value="3"/>
</dbReference>
<sequence>MGTVKSRLLQLKDRGEMGTYRSRHHLIISDAASLSTCQHPLEVIKLTITITELTTVPDTIGRFVNVTKLDLSNNLIEFIPWSIVCLKQLETLNLSHNKLKQLPATMFRFQGLFPRLMIIDLSYNLFERLPTELLVFETNLKTLKILNVEGNVGLVSPPLDLCLQGIKTIYALLRKRQNRTNEWARWKPYYKDNFTCLKPLIEICIETIIDSKIDYLSATSVPPIIEKFLTSAEKYQEMLGPNLMKCSACKIYFTKESVFDNHPNGLQASKSPPEYWRTLGSSKNSTKEQEITGKKLILNKLNTVSPSTVVAFTDGSCQSKPGPFGAGVIVIFNNTETELKQPVSKRGFILLAELVAIKLVLDYISRVENKHHNRRSKKRFSDSQSAIGILSLNWKIENHRSTSHEIISLLNLSKKVMLIKINFEWTPGHADVRGNERADKLAKEAAKEANEIEKFYYITLHV</sequence>
<keyword evidence="5" id="KW-1185">Reference proteome</keyword>
<dbReference type="Proteomes" id="UP000507470">
    <property type="component" value="Unassembled WGS sequence"/>
</dbReference>
<dbReference type="InterPro" id="IPR036397">
    <property type="entry name" value="RNaseH_sf"/>
</dbReference>
<dbReference type="InterPro" id="IPR032675">
    <property type="entry name" value="LRR_dom_sf"/>
</dbReference>
<feature type="domain" description="RNase H type-1" evidence="3">
    <location>
        <begin position="305"/>
        <end position="447"/>
    </location>
</feature>
<dbReference type="Pfam" id="PF00075">
    <property type="entry name" value="RNase_H"/>
    <property type="match status" value="1"/>
</dbReference>
<dbReference type="InterPro" id="IPR002156">
    <property type="entry name" value="RNaseH_domain"/>
</dbReference>
<protein>
    <submittedName>
        <fullName evidence="4">LRSAM1</fullName>
        <ecNumber evidence="4">2.3.2.27</ecNumber>
    </submittedName>
</protein>
<evidence type="ECO:0000313" key="4">
    <source>
        <dbReference type="EMBL" id="CAC5406741.1"/>
    </source>
</evidence>
<accession>A0A6J8DGL3</accession>
<dbReference type="PANTHER" id="PTHR48051:SF54">
    <property type="entry name" value="LEUCINE-RICH REPEAT-CONTAINING PROTEIN"/>
    <property type="match status" value="1"/>
</dbReference>
<keyword evidence="4" id="KW-0012">Acyltransferase</keyword>
<reference evidence="4 5" key="1">
    <citation type="submission" date="2020-06" db="EMBL/GenBank/DDBJ databases">
        <authorList>
            <person name="Li R."/>
            <person name="Bekaert M."/>
        </authorList>
    </citation>
    <scope>NUCLEOTIDE SEQUENCE [LARGE SCALE GENOMIC DNA]</scope>
    <source>
        <strain evidence="5">wild</strain>
    </source>
</reference>
<dbReference type="GO" id="GO:0005737">
    <property type="term" value="C:cytoplasm"/>
    <property type="evidence" value="ECO:0007669"/>
    <property type="project" value="TreeGrafter"/>
</dbReference>
<dbReference type="InterPro" id="IPR050216">
    <property type="entry name" value="LRR_domain-containing"/>
</dbReference>
<dbReference type="PROSITE" id="PS51450">
    <property type="entry name" value="LRR"/>
    <property type="match status" value="1"/>
</dbReference>
<dbReference type="GO" id="GO:0003676">
    <property type="term" value="F:nucleic acid binding"/>
    <property type="evidence" value="ECO:0007669"/>
    <property type="project" value="InterPro"/>
</dbReference>
<dbReference type="Pfam" id="PF13855">
    <property type="entry name" value="LRR_8"/>
    <property type="match status" value="1"/>
</dbReference>
<dbReference type="SUPFAM" id="SSF53098">
    <property type="entry name" value="Ribonuclease H-like"/>
    <property type="match status" value="1"/>
</dbReference>
<dbReference type="SUPFAM" id="SSF52075">
    <property type="entry name" value="Outer arm dynein light chain 1"/>
    <property type="match status" value="1"/>
</dbReference>
<dbReference type="GO" id="GO:0004523">
    <property type="term" value="F:RNA-DNA hybrid ribonuclease activity"/>
    <property type="evidence" value="ECO:0007669"/>
    <property type="project" value="InterPro"/>
</dbReference>
<evidence type="ECO:0000313" key="5">
    <source>
        <dbReference type="Proteomes" id="UP000507470"/>
    </source>
</evidence>
<keyword evidence="1" id="KW-0433">Leucine-rich repeat</keyword>
<proteinExistence type="predicted"/>
<dbReference type="EC" id="2.3.2.27" evidence="4"/>
<dbReference type="OrthoDB" id="2021138at2759"/>
<dbReference type="PROSITE" id="PS50879">
    <property type="entry name" value="RNASE_H_1"/>
    <property type="match status" value="1"/>
</dbReference>
<evidence type="ECO:0000256" key="2">
    <source>
        <dbReference type="ARBA" id="ARBA00022737"/>
    </source>
</evidence>
<dbReference type="Gene3D" id="3.30.420.10">
    <property type="entry name" value="Ribonuclease H-like superfamily/Ribonuclease H"/>
    <property type="match status" value="1"/>
</dbReference>
<gene>
    <name evidence="4" type="ORF">MCOR_40285</name>
</gene>
<dbReference type="InterPro" id="IPR003591">
    <property type="entry name" value="Leu-rich_rpt_typical-subtyp"/>
</dbReference>
<dbReference type="CDD" id="cd09276">
    <property type="entry name" value="Rnase_HI_RT_non_LTR"/>
    <property type="match status" value="1"/>
</dbReference>
<dbReference type="InterPro" id="IPR012337">
    <property type="entry name" value="RNaseH-like_sf"/>
</dbReference>
<keyword evidence="2" id="KW-0677">Repeat</keyword>
<dbReference type="PANTHER" id="PTHR48051">
    <property type="match status" value="1"/>
</dbReference>